<dbReference type="CDD" id="cd01129">
    <property type="entry name" value="PulE-GspE-like"/>
    <property type="match status" value="1"/>
</dbReference>
<name>A0A1F6WVD6_9BACT</name>
<evidence type="ECO:0000256" key="2">
    <source>
        <dbReference type="ARBA" id="ARBA00022741"/>
    </source>
</evidence>
<feature type="domain" description="Bacterial type II secretion system protein E" evidence="4">
    <location>
        <begin position="245"/>
        <end position="259"/>
    </location>
</feature>
<dbReference type="InterPro" id="IPR001482">
    <property type="entry name" value="T2SS/T4SS_dom"/>
</dbReference>
<dbReference type="Proteomes" id="UP000179352">
    <property type="component" value="Unassembled WGS sequence"/>
</dbReference>
<dbReference type="Gene3D" id="3.40.50.300">
    <property type="entry name" value="P-loop containing nucleotide triphosphate hydrolases"/>
    <property type="match status" value="1"/>
</dbReference>
<proteinExistence type="inferred from homology"/>
<sequence>MAESSQVGGIDISGEVLRETAKNINKMQDIEKALTEAMEENKTHKISRMLEIILAGAIAVKASDVHIEPEKERGKLRLRLDGILHDVTFFPFEIYYMFNTRIKLLSGMKLTSKITQDGRFSIMEDKEEINIRTSLIPGSYGESIVMRILDPKSIQIAFEDLGIEPYLFNIMQEEIAKPNGLILVTGPTGSGKTTTLYAFLRKIYSPDIKIITIEDPVEYHLTGVTQTQVSAKRKYTFSEGLRSVLRQDPDVIMVGEIRDAETAQIAVQSALTGHMVFSTLHTNNAAGVIPRLIDFKVNPKIMVSALSLSIAQRLVRKLCTFCRAEKDPTKEETETIKSIMKGMKEEGKDFSKYNIKTDVHFKLYSAVGCEKCNNTGYKGRIGIFEAIKTDEAIEKIIPENPSEREVKKIASTQGILSMRQDGVIKLLSGITSFKEVEGVVDLREE</sequence>
<dbReference type="AlphaFoldDB" id="A0A1F6WVD6"/>
<evidence type="ECO:0000256" key="1">
    <source>
        <dbReference type="ARBA" id="ARBA00006611"/>
    </source>
</evidence>
<dbReference type="PANTHER" id="PTHR30258">
    <property type="entry name" value="TYPE II SECRETION SYSTEM PROTEIN GSPE-RELATED"/>
    <property type="match status" value="1"/>
</dbReference>
<dbReference type="SMART" id="SM00382">
    <property type="entry name" value="AAA"/>
    <property type="match status" value="1"/>
</dbReference>
<dbReference type="GO" id="GO:0005886">
    <property type="term" value="C:plasma membrane"/>
    <property type="evidence" value="ECO:0007669"/>
    <property type="project" value="TreeGrafter"/>
</dbReference>
<dbReference type="STRING" id="1801770.A3A01_00495"/>
<reference evidence="5 6" key="1">
    <citation type="journal article" date="2016" name="Nat. Commun.">
        <title>Thousands of microbial genomes shed light on interconnected biogeochemical processes in an aquifer system.</title>
        <authorList>
            <person name="Anantharaman K."/>
            <person name="Brown C.T."/>
            <person name="Hug L.A."/>
            <person name="Sharon I."/>
            <person name="Castelle C.J."/>
            <person name="Probst A.J."/>
            <person name="Thomas B.C."/>
            <person name="Singh A."/>
            <person name="Wilkins M.J."/>
            <person name="Karaoz U."/>
            <person name="Brodie E.L."/>
            <person name="Williams K.H."/>
            <person name="Hubbard S.S."/>
            <person name="Banfield J.F."/>
        </authorList>
    </citation>
    <scope>NUCLEOTIDE SEQUENCE [LARGE SCALE GENOMIC DNA]</scope>
</reference>
<evidence type="ECO:0000256" key="3">
    <source>
        <dbReference type="ARBA" id="ARBA00022840"/>
    </source>
</evidence>
<comment type="caution">
    <text evidence="5">The sequence shown here is derived from an EMBL/GenBank/DDBJ whole genome shotgun (WGS) entry which is preliminary data.</text>
</comment>
<dbReference type="GO" id="GO:0016887">
    <property type="term" value="F:ATP hydrolysis activity"/>
    <property type="evidence" value="ECO:0007669"/>
    <property type="project" value="TreeGrafter"/>
</dbReference>
<evidence type="ECO:0000313" key="6">
    <source>
        <dbReference type="Proteomes" id="UP000179352"/>
    </source>
</evidence>
<dbReference type="PROSITE" id="PS00662">
    <property type="entry name" value="T2SP_E"/>
    <property type="match status" value="1"/>
</dbReference>
<gene>
    <name evidence="5" type="ORF">A3A01_00495</name>
</gene>
<dbReference type="EMBL" id="MFUU01000017">
    <property type="protein sequence ID" value="OGI85837.1"/>
    <property type="molecule type" value="Genomic_DNA"/>
</dbReference>
<dbReference type="SUPFAM" id="SSF52540">
    <property type="entry name" value="P-loop containing nucleoside triphosphate hydrolases"/>
    <property type="match status" value="1"/>
</dbReference>
<keyword evidence="2" id="KW-0547">Nucleotide-binding</keyword>
<keyword evidence="3" id="KW-0067">ATP-binding</keyword>
<dbReference type="GO" id="GO:0005524">
    <property type="term" value="F:ATP binding"/>
    <property type="evidence" value="ECO:0007669"/>
    <property type="project" value="UniProtKB-KW"/>
</dbReference>
<comment type="similarity">
    <text evidence="1">Belongs to the GSP E family.</text>
</comment>
<dbReference type="Gene3D" id="3.30.450.90">
    <property type="match status" value="1"/>
</dbReference>
<evidence type="ECO:0000313" key="5">
    <source>
        <dbReference type="EMBL" id="OGI85837.1"/>
    </source>
</evidence>
<dbReference type="InterPro" id="IPR003593">
    <property type="entry name" value="AAA+_ATPase"/>
</dbReference>
<dbReference type="InterPro" id="IPR027417">
    <property type="entry name" value="P-loop_NTPase"/>
</dbReference>
<protein>
    <recommendedName>
        <fullName evidence="4">Bacterial type II secretion system protein E domain-containing protein</fullName>
    </recommendedName>
</protein>
<dbReference type="PANTHER" id="PTHR30258:SF1">
    <property type="entry name" value="PROTEIN TRANSPORT PROTEIN HOFB HOMOLOG"/>
    <property type="match status" value="1"/>
</dbReference>
<accession>A0A1F6WVD6</accession>
<evidence type="ECO:0000259" key="4">
    <source>
        <dbReference type="PROSITE" id="PS00662"/>
    </source>
</evidence>
<organism evidence="5 6">
    <name type="scientific">Candidatus Nomurabacteria bacterium RIFCSPLOWO2_01_FULL_39_17</name>
    <dbReference type="NCBI Taxonomy" id="1801770"/>
    <lineage>
        <taxon>Bacteria</taxon>
        <taxon>Candidatus Nomuraibacteriota</taxon>
    </lineage>
</organism>
<dbReference type="Pfam" id="PF00437">
    <property type="entry name" value="T2SSE"/>
    <property type="match status" value="1"/>
</dbReference>